<gene>
    <name evidence="1" type="ORF">BC05F1_02718</name>
</gene>
<evidence type="ECO:0000313" key="2">
    <source>
        <dbReference type="Proteomes" id="UP000196052"/>
    </source>
</evidence>
<evidence type="ECO:0000313" key="1">
    <source>
        <dbReference type="EMBL" id="SCC31618.1"/>
    </source>
</evidence>
<reference evidence="2" key="1">
    <citation type="submission" date="2016-08" db="EMBL/GenBank/DDBJ databases">
        <authorList>
            <person name="Loux V."/>
            <person name="Rue O."/>
        </authorList>
    </citation>
    <scope>NUCLEOTIDE SEQUENCE [LARGE SCALE GENOMIC DNA]</scope>
    <source>
        <strain evidence="2">INRA Bc05-F1</strain>
    </source>
</reference>
<name>A0A1C4DJW6_9BACI</name>
<dbReference type="EMBL" id="FMBE01000013">
    <property type="protein sequence ID" value="SCC31618.1"/>
    <property type="molecule type" value="Genomic_DNA"/>
</dbReference>
<protein>
    <submittedName>
        <fullName evidence="1">Uncharacterized protein</fullName>
    </submittedName>
</protein>
<proteinExistence type="predicted"/>
<accession>A0A1C4DJW6</accession>
<dbReference type="Proteomes" id="UP000196052">
    <property type="component" value="Unassembled WGS sequence"/>
</dbReference>
<organism evidence="1 2">
    <name type="scientific">Bacillus wiedmannii</name>
    <dbReference type="NCBI Taxonomy" id="1890302"/>
    <lineage>
        <taxon>Bacteria</taxon>
        <taxon>Bacillati</taxon>
        <taxon>Bacillota</taxon>
        <taxon>Bacilli</taxon>
        <taxon>Bacillales</taxon>
        <taxon>Bacillaceae</taxon>
        <taxon>Bacillus</taxon>
        <taxon>Bacillus cereus group</taxon>
    </lineage>
</organism>
<sequence>MSWMFRLKIYDVEKK</sequence>